<dbReference type="Proteomes" id="UP000279307">
    <property type="component" value="Chromosome 6"/>
</dbReference>
<evidence type="ECO:0000313" key="2">
    <source>
        <dbReference type="Proteomes" id="UP000279307"/>
    </source>
</evidence>
<name>A0A3L8DPI5_OOCBI</name>
<reference evidence="1 2" key="1">
    <citation type="journal article" date="2018" name="Genome Res.">
        <title>The genomic architecture and molecular evolution of ant odorant receptors.</title>
        <authorList>
            <person name="McKenzie S.K."/>
            <person name="Kronauer D.J.C."/>
        </authorList>
    </citation>
    <scope>NUCLEOTIDE SEQUENCE [LARGE SCALE GENOMIC DNA]</scope>
    <source>
        <strain evidence="1">Clonal line C1</strain>
    </source>
</reference>
<evidence type="ECO:0000313" key="1">
    <source>
        <dbReference type="EMBL" id="RLU22206.1"/>
    </source>
</evidence>
<organism evidence="1 2">
    <name type="scientific">Ooceraea biroi</name>
    <name type="common">Clonal raider ant</name>
    <name type="synonym">Cerapachys biroi</name>
    <dbReference type="NCBI Taxonomy" id="2015173"/>
    <lineage>
        <taxon>Eukaryota</taxon>
        <taxon>Metazoa</taxon>
        <taxon>Ecdysozoa</taxon>
        <taxon>Arthropoda</taxon>
        <taxon>Hexapoda</taxon>
        <taxon>Insecta</taxon>
        <taxon>Pterygota</taxon>
        <taxon>Neoptera</taxon>
        <taxon>Endopterygota</taxon>
        <taxon>Hymenoptera</taxon>
        <taxon>Apocrita</taxon>
        <taxon>Aculeata</taxon>
        <taxon>Formicoidea</taxon>
        <taxon>Formicidae</taxon>
        <taxon>Dorylinae</taxon>
        <taxon>Ooceraea</taxon>
    </lineage>
</organism>
<dbReference type="OrthoDB" id="7697185at2759"/>
<comment type="caution">
    <text evidence="1">The sequence shown here is derived from an EMBL/GenBank/DDBJ whole genome shotgun (WGS) entry which is preliminary data.</text>
</comment>
<dbReference type="EMBL" id="QOIP01000006">
    <property type="protein sequence ID" value="RLU22206.1"/>
    <property type="molecule type" value="Genomic_DNA"/>
</dbReference>
<protein>
    <submittedName>
        <fullName evidence="1">Uncharacterized protein</fullName>
    </submittedName>
</protein>
<proteinExistence type="predicted"/>
<dbReference type="AlphaFoldDB" id="A0A3L8DPI5"/>
<sequence>MLRLANRHSHKPYHLLSAAHRRRLEKLERAARNEYECLQQKNLDIADAGADSNFVNEVRSMKYQVLQTLLNLFQIMIMQ</sequence>
<gene>
    <name evidence="1" type="ORF">DMN91_006587</name>
</gene>
<accession>A0A3L8DPI5</accession>